<evidence type="ECO:0000313" key="11">
    <source>
        <dbReference type="Proteomes" id="UP001460270"/>
    </source>
</evidence>
<evidence type="ECO:0000256" key="5">
    <source>
        <dbReference type="ARBA" id="ARBA00023136"/>
    </source>
</evidence>
<feature type="transmembrane region" description="Helical" evidence="7">
    <location>
        <begin position="207"/>
        <end position="226"/>
    </location>
</feature>
<dbReference type="GO" id="GO:0030672">
    <property type="term" value="C:synaptic vesicle membrane"/>
    <property type="evidence" value="ECO:0007669"/>
    <property type="project" value="TreeGrafter"/>
</dbReference>
<comment type="caution">
    <text evidence="10">The sequence shown here is derived from an EMBL/GenBank/DDBJ whole genome shotgun (WGS) entry which is preliminary data.</text>
</comment>
<evidence type="ECO:0000313" key="10">
    <source>
        <dbReference type="EMBL" id="KAK7879700.1"/>
    </source>
</evidence>
<gene>
    <name evidence="10" type="ORF">WMY93_033592</name>
</gene>
<evidence type="ECO:0000256" key="1">
    <source>
        <dbReference type="ARBA" id="ARBA00004141"/>
    </source>
</evidence>
<feature type="transmembrane region" description="Helical" evidence="7">
    <location>
        <begin position="238"/>
        <end position="264"/>
    </location>
</feature>
<protein>
    <recommendedName>
        <fullName evidence="9">MARVEL domain-containing protein</fullName>
    </recommendedName>
</protein>
<keyword evidence="4 7" id="KW-1133">Transmembrane helix</keyword>
<evidence type="ECO:0000256" key="6">
    <source>
        <dbReference type="PROSITE-ProRule" id="PRU00581"/>
    </source>
</evidence>
<dbReference type="EMBL" id="JBBPFD010000212">
    <property type="protein sequence ID" value="KAK7879700.1"/>
    <property type="molecule type" value="Genomic_DNA"/>
</dbReference>
<evidence type="ECO:0000259" key="9">
    <source>
        <dbReference type="PROSITE" id="PS51225"/>
    </source>
</evidence>
<dbReference type="AlphaFoldDB" id="A0AAW0MGV3"/>
<accession>A0AAW0MGV3</accession>
<dbReference type="InterPro" id="IPR016579">
    <property type="entry name" value="Synaptogyrin"/>
</dbReference>
<comment type="subcellular location">
    <subcellularLocation>
        <location evidence="1">Membrane</location>
        <topology evidence="1">Multi-pass membrane protein</topology>
    </subcellularLocation>
</comment>
<evidence type="ECO:0000256" key="7">
    <source>
        <dbReference type="SAM" id="Phobius"/>
    </source>
</evidence>
<proteinExistence type="inferred from homology"/>
<feature type="chain" id="PRO_5043777010" description="MARVEL domain-containing protein" evidence="8">
    <location>
        <begin position="28"/>
        <end position="323"/>
    </location>
</feature>
<dbReference type="PROSITE" id="PS51225">
    <property type="entry name" value="MARVEL"/>
    <property type="match status" value="1"/>
</dbReference>
<evidence type="ECO:0000256" key="4">
    <source>
        <dbReference type="ARBA" id="ARBA00022989"/>
    </source>
</evidence>
<feature type="transmembrane region" description="Helical" evidence="7">
    <location>
        <begin position="161"/>
        <end position="182"/>
    </location>
</feature>
<evidence type="ECO:0000256" key="8">
    <source>
        <dbReference type="SAM" id="SignalP"/>
    </source>
</evidence>
<dbReference type="PANTHER" id="PTHR10838:SF7">
    <property type="entry name" value="SYNAPTOGYRIN-1"/>
    <property type="match status" value="1"/>
</dbReference>
<keyword evidence="8" id="KW-0732">Signal</keyword>
<name>A0AAW0MGV3_9GOBI</name>
<keyword evidence="11" id="KW-1185">Reference proteome</keyword>
<evidence type="ECO:0000256" key="2">
    <source>
        <dbReference type="ARBA" id="ARBA00010252"/>
    </source>
</evidence>
<reference evidence="11" key="1">
    <citation type="submission" date="2024-04" db="EMBL/GenBank/DDBJ databases">
        <title>Salinicola lusitanus LLJ914,a marine bacterium isolated from the Okinawa Trough.</title>
        <authorList>
            <person name="Li J."/>
        </authorList>
    </citation>
    <scope>NUCLEOTIDE SEQUENCE [LARGE SCALE GENOMIC DNA]</scope>
</reference>
<feature type="signal peptide" evidence="8">
    <location>
        <begin position="1"/>
        <end position="27"/>
    </location>
</feature>
<dbReference type="Pfam" id="PF01284">
    <property type="entry name" value="MARVEL"/>
    <property type="match status" value="1"/>
</dbReference>
<dbReference type="GO" id="GO:0031594">
    <property type="term" value="C:neuromuscular junction"/>
    <property type="evidence" value="ECO:0007669"/>
    <property type="project" value="TreeGrafter"/>
</dbReference>
<dbReference type="PANTHER" id="PTHR10838">
    <property type="entry name" value="SYNAPTOGYRIN"/>
    <property type="match status" value="1"/>
</dbReference>
<feature type="transmembrane region" description="Helical" evidence="7">
    <location>
        <begin position="284"/>
        <end position="303"/>
    </location>
</feature>
<keyword evidence="3 6" id="KW-0812">Transmembrane</keyword>
<evidence type="ECO:0000256" key="3">
    <source>
        <dbReference type="ARBA" id="ARBA00022692"/>
    </source>
</evidence>
<sequence length="323" mass="35555">MAAQLQLPWKHSLWALEELSVVLFICAAIGPRGSERAGLVFDEQEPNLGVGGVSWDERKLEDFQDQLYQLLDLPCLSDLDSTGILDQYFSDVTDLIQRQGDCGWTNLGLGLVPSGLKQILRGVVCAEGRGLAERGGAMEGYGLKAGGAFDLMTFLKQPITVLRLLSWIFSIVVLACISNEGFVNRPDSPLDVCVFNGNAGACGMGQWAGSLALICSSAFIALDLYFPHLGSVRDRKRAVLWDILLSGLWSVVWFITFCFLANQWQTSSLENNLLSEGSDAARAAILFSFFSVFSWGGLTLLALERMKRVSFEEEYNKLFTPQT</sequence>
<organism evidence="10 11">
    <name type="scientific">Mugilogobius chulae</name>
    <name type="common">yellowstripe goby</name>
    <dbReference type="NCBI Taxonomy" id="88201"/>
    <lineage>
        <taxon>Eukaryota</taxon>
        <taxon>Metazoa</taxon>
        <taxon>Chordata</taxon>
        <taxon>Craniata</taxon>
        <taxon>Vertebrata</taxon>
        <taxon>Euteleostomi</taxon>
        <taxon>Actinopterygii</taxon>
        <taxon>Neopterygii</taxon>
        <taxon>Teleostei</taxon>
        <taxon>Neoteleostei</taxon>
        <taxon>Acanthomorphata</taxon>
        <taxon>Gobiaria</taxon>
        <taxon>Gobiiformes</taxon>
        <taxon>Gobioidei</taxon>
        <taxon>Gobiidae</taxon>
        <taxon>Gobionellinae</taxon>
        <taxon>Mugilogobius</taxon>
    </lineage>
</organism>
<keyword evidence="5 6" id="KW-0472">Membrane</keyword>
<dbReference type="Proteomes" id="UP001460270">
    <property type="component" value="Unassembled WGS sequence"/>
</dbReference>
<comment type="similarity">
    <text evidence="2">Belongs to the synaptogyrin family.</text>
</comment>
<dbReference type="InterPro" id="IPR008253">
    <property type="entry name" value="Marvel"/>
</dbReference>
<feature type="domain" description="MARVEL" evidence="9">
    <location>
        <begin position="154"/>
        <end position="307"/>
    </location>
</feature>